<dbReference type="EMBL" id="JACOAF010000022">
    <property type="protein sequence ID" value="MBC3539936.1"/>
    <property type="molecule type" value="Genomic_DNA"/>
</dbReference>
<feature type="transmembrane region" description="Helical" evidence="1">
    <location>
        <begin position="155"/>
        <end position="172"/>
    </location>
</feature>
<evidence type="ECO:0000256" key="1">
    <source>
        <dbReference type="SAM" id="Phobius"/>
    </source>
</evidence>
<gene>
    <name evidence="2" type="ORF">H7U12_09590</name>
</gene>
<feature type="transmembrane region" description="Helical" evidence="1">
    <location>
        <begin position="33"/>
        <end position="51"/>
    </location>
</feature>
<feature type="transmembrane region" description="Helical" evidence="1">
    <location>
        <begin position="224"/>
        <end position="242"/>
    </location>
</feature>
<comment type="caution">
    <text evidence="2">The sequence shown here is derived from an EMBL/GenBank/DDBJ whole genome shotgun (WGS) entry which is preliminary data.</text>
</comment>
<accession>A0ABR6VS21</accession>
<feature type="transmembrane region" description="Helical" evidence="1">
    <location>
        <begin position="124"/>
        <end position="143"/>
    </location>
</feature>
<evidence type="ECO:0000313" key="2">
    <source>
        <dbReference type="EMBL" id="MBC3539936.1"/>
    </source>
</evidence>
<organism evidence="2 3">
    <name type="scientific">Rufibacter sediminis</name>
    <dbReference type="NCBI Taxonomy" id="2762756"/>
    <lineage>
        <taxon>Bacteria</taxon>
        <taxon>Pseudomonadati</taxon>
        <taxon>Bacteroidota</taxon>
        <taxon>Cytophagia</taxon>
        <taxon>Cytophagales</taxon>
        <taxon>Hymenobacteraceae</taxon>
        <taxon>Rufibacter</taxon>
    </lineage>
</organism>
<dbReference type="Proteomes" id="UP000659698">
    <property type="component" value="Unassembled WGS sequence"/>
</dbReference>
<feature type="transmembrane region" description="Helical" evidence="1">
    <location>
        <begin position="369"/>
        <end position="390"/>
    </location>
</feature>
<feature type="transmembrane region" description="Helical" evidence="1">
    <location>
        <begin position="254"/>
        <end position="272"/>
    </location>
</feature>
<keyword evidence="3" id="KW-1185">Reference proteome</keyword>
<feature type="transmembrane region" description="Helical" evidence="1">
    <location>
        <begin position="405"/>
        <end position="423"/>
    </location>
</feature>
<evidence type="ECO:0000313" key="3">
    <source>
        <dbReference type="Proteomes" id="UP000659698"/>
    </source>
</evidence>
<reference evidence="2 3" key="1">
    <citation type="journal article" date="2019" name="Int. J. Syst. Evol. Microbiol.">
        <title>Rufibacter sediminis sp. nov., isolated from freshwater lake sediment.</title>
        <authorList>
            <person name="Qu J.H."/>
            <person name="Zhang L.J."/>
            <person name="Fu Y.H."/>
            <person name="Li H.F."/>
        </authorList>
    </citation>
    <scope>NUCLEOTIDE SEQUENCE [LARGE SCALE GENOMIC DNA]</scope>
    <source>
        <strain evidence="2 3">H-1</strain>
    </source>
</reference>
<keyword evidence="1" id="KW-0812">Transmembrane</keyword>
<proteinExistence type="predicted"/>
<name>A0ABR6VS21_9BACT</name>
<sequence length="431" mass="49543">MNLLNWLHLPVFFLFVYLLWTQARQTPALRPFFWPALFLKLSAGILIGIIYRHYFSGGDTWEYHAQTIKVVQTSRQDPEQYLRLLVFNEKGEIPIGFSKWADYSNSFFFIKLLSLFYFLTGNSYWFSGLYLSLFSFWGGWFLVAKVQTYYSRYGIAAAIAFLFFPSVVFWTSGVSKDSVFMGSLCLTVGLLLRLYKSAKPTEGVTNFLLLLPCVYLLWRIKFFLAAVLLVLVGALLLAKWLARCIPLFRSASRQGLLWLGMLGIGAFVASFAHPTFNLNFFARHILWNYRNLTAKTDITKPHLEFPDLQPDLFSVLFHAPEAVMQMLFRPYVWEAAPLFYKAVAVENLFLVLLVLITLIYLIRKRKVPALPAFVAVLLVFFCISAVLVTLPTPNLGSLHRYRAPLLPFLFLVVLAWGPVPGWLQRWSKSRG</sequence>
<evidence type="ECO:0008006" key="4">
    <source>
        <dbReference type="Google" id="ProtNLM"/>
    </source>
</evidence>
<keyword evidence="1" id="KW-1133">Transmembrane helix</keyword>
<feature type="transmembrane region" description="Helical" evidence="1">
    <location>
        <begin position="338"/>
        <end position="362"/>
    </location>
</feature>
<dbReference type="RefSeq" id="WP_186636617.1">
    <property type="nucleotide sequence ID" value="NZ_JACOAF010000022.1"/>
</dbReference>
<protein>
    <recommendedName>
        <fullName evidence="4">Glycosyltransferase RgtA/B/C/D-like domain-containing protein</fullName>
    </recommendedName>
</protein>
<keyword evidence="1" id="KW-0472">Membrane</keyword>